<proteinExistence type="predicted"/>
<dbReference type="AlphaFoldDB" id="A0A485LVA8"/>
<name>A0A485LVA8_9ZZZZ</name>
<evidence type="ECO:0000313" key="2">
    <source>
        <dbReference type="EMBL" id="VFU11416.1"/>
    </source>
</evidence>
<protein>
    <submittedName>
        <fullName evidence="2">Uncharacterized protein</fullName>
    </submittedName>
</protein>
<feature type="coiled-coil region" evidence="1">
    <location>
        <begin position="96"/>
        <end position="123"/>
    </location>
</feature>
<organism evidence="2">
    <name type="scientific">anaerobic digester metagenome</name>
    <dbReference type="NCBI Taxonomy" id="1263854"/>
    <lineage>
        <taxon>unclassified sequences</taxon>
        <taxon>metagenomes</taxon>
        <taxon>ecological metagenomes</taxon>
    </lineage>
</organism>
<keyword evidence="1" id="KW-0175">Coiled coil</keyword>
<evidence type="ECO:0000256" key="1">
    <source>
        <dbReference type="SAM" id="Coils"/>
    </source>
</evidence>
<gene>
    <name evidence="2" type="ORF">SCFA_1060003</name>
</gene>
<sequence>MNIRVLLPAAIFGAIFAVLWITGPVSCADRSSPAKPSADVEREVEEAAEAIRDYSIEQRDEALRQGRKAMDDIDSRIIRFREQISEHWNEMEPEMRSQARETLKALQQQRSEVARRLDELRTSSAGAWEEVKQGFVRSYEDLRRSFERAGETY</sequence>
<dbReference type="SUPFAM" id="SSF58113">
    <property type="entry name" value="Apolipoprotein A-I"/>
    <property type="match status" value="1"/>
</dbReference>
<reference evidence="2" key="1">
    <citation type="submission" date="2019-03" db="EMBL/GenBank/DDBJ databases">
        <authorList>
            <person name="Hao L."/>
        </authorList>
    </citation>
    <scope>NUCLEOTIDE SEQUENCE</scope>
</reference>
<accession>A0A485LVA8</accession>
<dbReference type="EMBL" id="CAADRM010000009">
    <property type="protein sequence ID" value="VFU11416.1"/>
    <property type="molecule type" value="Genomic_DNA"/>
</dbReference>